<keyword evidence="10 12" id="KW-0456">Lyase</keyword>
<evidence type="ECO:0000256" key="11">
    <source>
        <dbReference type="ARBA" id="ARBA00048697"/>
    </source>
</evidence>
<organism evidence="14 15">
    <name type="scientific">Gordonia iterans</name>
    <dbReference type="NCBI Taxonomy" id="1004901"/>
    <lineage>
        <taxon>Bacteria</taxon>
        <taxon>Bacillati</taxon>
        <taxon>Actinomycetota</taxon>
        <taxon>Actinomycetes</taxon>
        <taxon>Mycobacteriales</taxon>
        <taxon>Gordoniaceae</taxon>
        <taxon>Gordonia</taxon>
    </lineage>
</organism>
<dbReference type="HAMAP" id="MF_01225_B">
    <property type="entry name" value="MoaA_B"/>
    <property type="match status" value="1"/>
</dbReference>
<evidence type="ECO:0000256" key="8">
    <source>
        <dbReference type="ARBA" id="ARBA00023134"/>
    </source>
</evidence>
<comment type="similarity">
    <text evidence="12">Belongs to the radical SAM superfamily. MoaA family.</text>
</comment>
<protein>
    <recommendedName>
        <fullName evidence="1 12">GTP 3',8-cyclase</fullName>
        <ecNumber evidence="1 12">4.1.99.22</ecNumber>
    </recommendedName>
    <alternativeName>
        <fullName evidence="12">Molybdenum cofactor biosynthesis protein A</fullName>
    </alternativeName>
</protein>
<comment type="subunit">
    <text evidence="12">Monomer and homodimer.</text>
</comment>
<feature type="binding site" evidence="12">
    <location>
        <position position="90"/>
    </location>
    <ligand>
        <name>GTP</name>
        <dbReference type="ChEBI" id="CHEBI:37565"/>
    </ligand>
</feature>
<dbReference type="GO" id="GO:0005525">
    <property type="term" value="F:GTP binding"/>
    <property type="evidence" value="ECO:0007669"/>
    <property type="project" value="UniProtKB-UniRule"/>
</dbReference>
<feature type="binding site" evidence="12">
    <location>
        <position position="53"/>
    </location>
    <ligand>
        <name>[4Fe-4S] cluster</name>
        <dbReference type="ChEBI" id="CHEBI:49883"/>
        <label>1</label>
        <note>4Fe-4S-S-AdoMet</note>
    </ligand>
</feature>
<evidence type="ECO:0000256" key="12">
    <source>
        <dbReference type="HAMAP-Rule" id="MF_01225"/>
    </source>
</evidence>
<feature type="binding site" evidence="12">
    <location>
        <begin position="284"/>
        <end position="286"/>
    </location>
    <ligand>
        <name>GTP</name>
        <dbReference type="ChEBI" id="CHEBI:37565"/>
    </ligand>
</feature>
<feature type="binding site" evidence="12">
    <location>
        <position position="50"/>
    </location>
    <ligand>
        <name>[4Fe-4S] cluster</name>
        <dbReference type="ChEBI" id="CHEBI:49883"/>
        <label>1</label>
        <note>4Fe-4S-S-AdoMet</note>
    </ligand>
</feature>
<dbReference type="InterPro" id="IPR013785">
    <property type="entry name" value="Aldolase_TIM"/>
</dbReference>
<dbReference type="GO" id="GO:0061798">
    <property type="term" value="F:GTP 3',8'-cyclase activity"/>
    <property type="evidence" value="ECO:0007669"/>
    <property type="project" value="UniProtKB-UniRule"/>
</dbReference>
<keyword evidence="5 12" id="KW-0547">Nucleotide-binding</keyword>
<keyword evidence="9 12" id="KW-0501">Molybdenum cofactor biosynthesis</keyword>
<dbReference type="Proteomes" id="UP000239814">
    <property type="component" value="Chromosome"/>
</dbReference>
<feature type="binding site" evidence="12">
    <location>
        <position position="46"/>
    </location>
    <ligand>
        <name>[4Fe-4S] cluster</name>
        <dbReference type="ChEBI" id="CHEBI:49883"/>
        <label>1</label>
        <note>4Fe-4S-S-AdoMet</note>
    </ligand>
</feature>
<evidence type="ECO:0000256" key="1">
    <source>
        <dbReference type="ARBA" id="ARBA00012167"/>
    </source>
</evidence>
<feature type="binding site" evidence="12">
    <location>
        <position position="121"/>
    </location>
    <ligand>
        <name>GTP</name>
        <dbReference type="ChEBI" id="CHEBI:37565"/>
    </ligand>
</feature>
<dbReference type="InterPro" id="IPR058240">
    <property type="entry name" value="rSAM_sf"/>
</dbReference>
<feature type="binding site" evidence="12">
    <location>
        <position position="52"/>
    </location>
    <ligand>
        <name>S-adenosyl-L-methionine</name>
        <dbReference type="ChEBI" id="CHEBI:59789"/>
    </ligand>
</feature>
<dbReference type="InterPro" id="IPR040064">
    <property type="entry name" value="MoaA-like"/>
</dbReference>
<keyword evidence="3 12" id="KW-0949">S-adenosyl-L-methionine</keyword>
<evidence type="ECO:0000256" key="9">
    <source>
        <dbReference type="ARBA" id="ARBA00023150"/>
    </source>
</evidence>
<dbReference type="InterPro" id="IPR050105">
    <property type="entry name" value="MoCo_biosynth_MoaA/MoaC"/>
</dbReference>
<feature type="binding site" evidence="12">
    <location>
        <position position="182"/>
    </location>
    <ligand>
        <name>GTP</name>
        <dbReference type="ChEBI" id="CHEBI:37565"/>
    </ligand>
</feature>
<evidence type="ECO:0000259" key="13">
    <source>
        <dbReference type="PROSITE" id="PS51918"/>
    </source>
</evidence>
<keyword evidence="2 12" id="KW-0004">4Fe-4S</keyword>
<proteinExistence type="inferred from homology"/>
<evidence type="ECO:0000313" key="15">
    <source>
        <dbReference type="Proteomes" id="UP000239814"/>
    </source>
</evidence>
<comment type="pathway">
    <text evidence="12">Cofactor biosynthesis; molybdopterin biosynthesis.</text>
</comment>
<dbReference type="EMBL" id="CP027433">
    <property type="protein sequence ID" value="AVM00298.1"/>
    <property type="molecule type" value="Genomic_DNA"/>
</dbReference>
<dbReference type="GO" id="GO:1904047">
    <property type="term" value="F:S-adenosyl-L-methionine binding"/>
    <property type="evidence" value="ECO:0007669"/>
    <property type="project" value="UniProtKB-UniRule"/>
</dbReference>
<feature type="binding site" evidence="12">
    <location>
        <position position="279"/>
    </location>
    <ligand>
        <name>[4Fe-4S] cluster</name>
        <dbReference type="ChEBI" id="CHEBI:49883"/>
        <label>2</label>
        <note>4Fe-4S-substrate</note>
    </ligand>
</feature>
<dbReference type="Pfam" id="PF04055">
    <property type="entry name" value="Radical_SAM"/>
    <property type="match status" value="1"/>
</dbReference>
<feature type="binding site" evidence="12">
    <location>
        <position position="39"/>
    </location>
    <ligand>
        <name>GTP</name>
        <dbReference type="ChEBI" id="CHEBI:37565"/>
    </ligand>
</feature>
<comment type="function">
    <text evidence="12">Catalyzes the cyclization of GTP to (8S)-3',8-cyclo-7,8-dihydroguanosine 5'-triphosphate.</text>
</comment>
<evidence type="ECO:0000256" key="5">
    <source>
        <dbReference type="ARBA" id="ARBA00022741"/>
    </source>
</evidence>
<dbReference type="InterPro" id="IPR010505">
    <property type="entry name" value="MoaA_twitch"/>
</dbReference>
<feature type="binding site" evidence="12">
    <location>
        <position position="215"/>
    </location>
    <ligand>
        <name>S-adenosyl-L-methionine</name>
        <dbReference type="ChEBI" id="CHEBI:59789"/>
    </ligand>
</feature>
<gene>
    <name evidence="12" type="primary">moaA</name>
    <name evidence="14" type="ORF">C6V83_08465</name>
</gene>
<evidence type="ECO:0000256" key="7">
    <source>
        <dbReference type="ARBA" id="ARBA00023014"/>
    </source>
</evidence>
<evidence type="ECO:0000256" key="3">
    <source>
        <dbReference type="ARBA" id="ARBA00022691"/>
    </source>
</evidence>
<dbReference type="EC" id="4.1.99.22" evidence="1 12"/>
<dbReference type="Gene3D" id="3.20.20.70">
    <property type="entry name" value="Aldolase class I"/>
    <property type="match status" value="1"/>
</dbReference>
<evidence type="ECO:0000256" key="10">
    <source>
        <dbReference type="ARBA" id="ARBA00023239"/>
    </source>
</evidence>
<dbReference type="SFLD" id="SFLDG01067">
    <property type="entry name" value="SPASM/twitch_domain_containing"/>
    <property type="match status" value="1"/>
</dbReference>
<dbReference type="SUPFAM" id="SSF102114">
    <property type="entry name" value="Radical SAM enzymes"/>
    <property type="match status" value="1"/>
</dbReference>
<dbReference type="SFLD" id="SFLDG01383">
    <property type="entry name" value="cyclic_pyranopterin_phosphate"/>
    <property type="match status" value="1"/>
</dbReference>
<dbReference type="PROSITE" id="PS01305">
    <property type="entry name" value="MOAA_NIFB_PQQE"/>
    <property type="match status" value="1"/>
</dbReference>
<comment type="catalytic activity">
    <reaction evidence="11 12">
        <text>GTP + AH2 + S-adenosyl-L-methionine = (8S)-3',8-cyclo-7,8-dihydroguanosine 5'-triphosphate + 5'-deoxyadenosine + L-methionine + A + H(+)</text>
        <dbReference type="Rhea" id="RHEA:49576"/>
        <dbReference type="ChEBI" id="CHEBI:13193"/>
        <dbReference type="ChEBI" id="CHEBI:15378"/>
        <dbReference type="ChEBI" id="CHEBI:17319"/>
        <dbReference type="ChEBI" id="CHEBI:17499"/>
        <dbReference type="ChEBI" id="CHEBI:37565"/>
        <dbReference type="ChEBI" id="CHEBI:57844"/>
        <dbReference type="ChEBI" id="CHEBI:59789"/>
        <dbReference type="ChEBI" id="CHEBI:131766"/>
        <dbReference type="EC" id="4.1.99.22"/>
    </reaction>
</comment>
<evidence type="ECO:0000256" key="6">
    <source>
        <dbReference type="ARBA" id="ARBA00023004"/>
    </source>
</evidence>
<dbReference type="PANTHER" id="PTHR22960:SF0">
    <property type="entry name" value="MOLYBDENUM COFACTOR BIOSYNTHESIS PROTEIN 1"/>
    <property type="match status" value="1"/>
</dbReference>
<feature type="binding site" evidence="12">
    <location>
        <position position="94"/>
    </location>
    <ligand>
        <name>S-adenosyl-L-methionine</name>
        <dbReference type="ChEBI" id="CHEBI:59789"/>
    </ligand>
</feature>
<reference evidence="14 15" key="1">
    <citation type="submission" date="2018-03" db="EMBL/GenBank/DDBJ databases">
        <title>Characteristics and genome of n-alkane degrading marine bacteria Gordonia iterans isolated from crude oil contaminated in Tae-an, South Korea.</title>
        <authorList>
            <person name="Lee S.-S."/>
            <person name="Kim H."/>
        </authorList>
    </citation>
    <scope>NUCLEOTIDE SEQUENCE [LARGE SCALE GENOMIC DNA]</scope>
    <source>
        <strain evidence="14 15">Co17</strain>
    </source>
</reference>
<feature type="binding site" evidence="12">
    <location>
        <position position="282"/>
    </location>
    <ligand>
        <name>[4Fe-4S] cluster</name>
        <dbReference type="ChEBI" id="CHEBI:49883"/>
        <label>2</label>
        <note>4Fe-4S-substrate</note>
    </ligand>
</feature>
<sequence>MKGEDAKQIAANVERVTLMGAPETTVLVDGLGRRARDLRISLTQACNLRCRYCMPEQGLPIMPRDELLSAAEVIRLVDVAVDDLGIGEVRLTGGEPLIRKDLEAIVGGIGEHHPDLPVSLTTNGLGLDRRAAALAEAGLSRINVSLDTVDRDLFASVTRRDRLPDVIAGIDAAVAAGLAPVKVNAVALRETLSGAPDLLRWCLDRGLQLRFIEAMPLDAEGAWDRDDYVTAAEMLEVLGNSFALESVGREDPGAPAERWRVDGGPGTVGIIASMSRSFCGACDRTRITAEGRVRPCLFSDDEIDLRAVLRGGGDDAALAAAWREVTWRKSPGHLPADVLTHPRRPMGAIGG</sequence>
<dbReference type="SFLD" id="SFLDS00029">
    <property type="entry name" value="Radical_SAM"/>
    <property type="match status" value="1"/>
</dbReference>
<keyword evidence="4 12" id="KW-0479">Metal-binding</keyword>
<name>A0A2S0KF23_9ACTN</name>
<evidence type="ECO:0000313" key="14">
    <source>
        <dbReference type="EMBL" id="AVM00298.1"/>
    </source>
</evidence>
<dbReference type="SMART" id="SM00729">
    <property type="entry name" value="Elp3"/>
    <property type="match status" value="1"/>
</dbReference>
<dbReference type="InterPro" id="IPR013483">
    <property type="entry name" value="MoaA"/>
</dbReference>
<feature type="domain" description="Radical SAM core" evidence="13">
    <location>
        <begin position="30"/>
        <end position="245"/>
    </location>
</feature>
<comment type="cofactor">
    <cofactor evidence="12">
        <name>[4Fe-4S] cluster</name>
        <dbReference type="ChEBI" id="CHEBI:49883"/>
    </cofactor>
    <text evidence="12">Binds 2 [4Fe-4S] clusters. Binds 1 [4Fe-4S] cluster coordinated with 3 cysteines and an exchangeable S-adenosyl-L-methionine and 1 [4Fe-4S] cluster coordinated with 3 cysteines and the GTP-derived substrate.</text>
</comment>
<dbReference type="PANTHER" id="PTHR22960">
    <property type="entry name" value="MOLYBDOPTERIN COFACTOR SYNTHESIS PROTEIN A"/>
    <property type="match status" value="1"/>
</dbReference>
<dbReference type="GO" id="GO:0046872">
    <property type="term" value="F:metal ion binding"/>
    <property type="evidence" value="ECO:0007669"/>
    <property type="project" value="UniProtKB-KW"/>
</dbReference>
<dbReference type="InterPro" id="IPR006638">
    <property type="entry name" value="Elp3/MiaA/NifB-like_rSAM"/>
</dbReference>
<keyword evidence="6 12" id="KW-0408">Iron</keyword>
<dbReference type="KEGG" id="git:C6V83_08465"/>
<accession>A0A2S0KF23</accession>
<dbReference type="PROSITE" id="PS51918">
    <property type="entry name" value="RADICAL_SAM"/>
    <property type="match status" value="1"/>
</dbReference>
<feature type="binding site" evidence="12">
    <location>
        <position position="145"/>
    </location>
    <ligand>
        <name>S-adenosyl-L-methionine</name>
        <dbReference type="ChEBI" id="CHEBI:59789"/>
    </ligand>
</feature>
<dbReference type="NCBIfam" id="TIGR02666">
    <property type="entry name" value="moaA"/>
    <property type="match status" value="1"/>
</dbReference>
<evidence type="ECO:0000256" key="4">
    <source>
        <dbReference type="ARBA" id="ARBA00022723"/>
    </source>
</evidence>
<keyword evidence="8 12" id="KW-0342">GTP-binding</keyword>
<dbReference type="GO" id="GO:0051539">
    <property type="term" value="F:4 iron, 4 sulfur cluster binding"/>
    <property type="evidence" value="ECO:0007669"/>
    <property type="project" value="UniProtKB-UniRule"/>
</dbReference>
<dbReference type="InterPro" id="IPR000385">
    <property type="entry name" value="MoaA_NifB_PqqE_Fe-S-bd_CS"/>
</dbReference>
<dbReference type="Pfam" id="PF06463">
    <property type="entry name" value="Mob_synth_C"/>
    <property type="match status" value="1"/>
</dbReference>
<dbReference type="SFLD" id="SFLDG01386">
    <property type="entry name" value="main_SPASM_domain-containing"/>
    <property type="match status" value="1"/>
</dbReference>
<dbReference type="AlphaFoldDB" id="A0A2S0KF23"/>
<evidence type="ECO:0000256" key="2">
    <source>
        <dbReference type="ARBA" id="ARBA00022485"/>
    </source>
</evidence>
<keyword evidence="15" id="KW-1185">Reference proteome</keyword>
<dbReference type="GO" id="GO:0061799">
    <property type="term" value="F:cyclic pyranopterin monophosphate synthase activity"/>
    <property type="evidence" value="ECO:0007669"/>
    <property type="project" value="TreeGrafter"/>
</dbReference>
<dbReference type="GO" id="GO:0006777">
    <property type="term" value="P:Mo-molybdopterin cofactor biosynthetic process"/>
    <property type="evidence" value="ECO:0007669"/>
    <property type="project" value="UniProtKB-UniRule"/>
</dbReference>
<dbReference type="InterPro" id="IPR007197">
    <property type="entry name" value="rSAM"/>
</dbReference>
<dbReference type="CDD" id="cd01335">
    <property type="entry name" value="Radical_SAM"/>
    <property type="match status" value="1"/>
</dbReference>
<feature type="binding site" evidence="12">
    <location>
        <position position="296"/>
    </location>
    <ligand>
        <name>[4Fe-4S] cluster</name>
        <dbReference type="ChEBI" id="CHEBI:49883"/>
        <label>2</label>
        <note>4Fe-4S-substrate</note>
    </ligand>
</feature>
<keyword evidence="7 12" id="KW-0411">Iron-sulfur</keyword>
<dbReference type="CDD" id="cd21117">
    <property type="entry name" value="Twitch_MoaA"/>
    <property type="match status" value="1"/>
</dbReference>
<dbReference type="UniPathway" id="UPA00344"/>
<dbReference type="OrthoDB" id="9763993at2"/>